<gene>
    <name evidence="2" type="ORF">J2X09_004743</name>
</gene>
<dbReference type="RefSeq" id="WP_204735267.1">
    <property type="nucleotide sequence ID" value="NZ_JAVDWE010000018.1"/>
</dbReference>
<evidence type="ECO:0000256" key="1">
    <source>
        <dbReference type="ARBA" id="ARBA00022729"/>
    </source>
</evidence>
<proteinExistence type="predicted"/>
<reference evidence="2 3" key="1">
    <citation type="submission" date="2023-07" db="EMBL/GenBank/DDBJ databases">
        <title>Sorghum-associated microbial communities from plants grown in Nebraska, USA.</title>
        <authorList>
            <person name="Schachtman D."/>
        </authorList>
    </citation>
    <scope>NUCLEOTIDE SEQUENCE [LARGE SCALE GENOMIC DNA]</scope>
    <source>
        <strain evidence="2 3">BE240</strain>
    </source>
</reference>
<name>A0ABU1VHL1_9BURK</name>
<dbReference type="InterPro" id="IPR038404">
    <property type="entry name" value="TRAP_DctP_sf"/>
</dbReference>
<dbReference type="NCBIfam" id="NF037995">
    <property type="entry name" value="TRAP_S1"/>
    <property type="match status" value="1"/>
</dbReference>
<dbReference type="Gene3D" id="3.40.190.170">
    <property type="entry name" value="Bacterial extracellular solute-binding protein, family 7"/>
    <property type="match status" value="1"/>
</dbReference>
<dbReference type="Proteomes" id="UP001265550">
    <property type="component" value="Unassembled WGS sequence"/>
</dbReference>
<protein>
    <submittedName>
        <fullName evidence="2">TRAP-type C4-dicarboxylate transport system substrate-binding protein</fullName>
    </submittedName>
</protein>
<evidence type="ECO:0000313" key="3">
    <source>
        <dbReference type="Proteomes" id="UP001265550"/>
    </source>
</evidence>
<organism evidence="2 3">
    <name type="scientific">Hydrogenophaga laconesensis</name>
    <dbReference type="NCBI Taxonomy" id="1805971"/>
    <lineage>
        <taxon>Bacteria</taxon>
        <taxon>Pseudomonadati</taxon>
        <taxon>Pseudomonadota</taxon>
        <taxon>Betaproteobacteria</taxon>
        <taxon>Burkholderiales</taxon>
        <taxon>Comamonadaceae</taxon>
        <taxon>Hydrogenophaga</taxon>
    </lineage>
</organism>
<keyword evidence="1" id="KW-0732">Signal</keyword>
<dbReference type="PANTHER" id="PTHR33376">
    <property type="match status" value="1"/>
</dbReference>
<dbReference type="CDD" id="cd13603">
    <property type="entry name" value="PBP2_TRAP_Siap_TeaA_like"/>
    <property type="match status" value="1"/>
</dbReference>
<comment type="caution">
    <text evidence="2">The sequence shown here is derived from an EMBL/GenBank/DDBJ whole genome shotgun (WGS) entry which is preliminary data.</text>
</comment>
<dbReference type="EMBL" id="JAVDWE010000018">
    <property type="protein sequence ID" value="MDR7096974.1"/>
    <property type="molecule type" value="Genomic_DNA"/>
</dbReference>
<accession>A0ABU1VHL1</accession>
<evidence type="ECO:0000313" key="2">
    <source>
        <dbReference type="EMBL" id="MDR7096974.1"/>
    </source>
</evidence>
<dbReference type="PANTHER" id="PTHR33376:SF4">
    <property type="entry name" value="SIALIC ACID-BINDING PERIPLASMIC PROTEIN SIAP"/>
    <property type="match status" value="1"/>
</dbReference>
<dbReference type="Pfam" id="PF03480">
    <property type="entry name" value="DctP"/>
    <property type="match status" value="1"/>
</dbReference>
<dbReference type="InterPro" id="IPR018389">
    <property type="entry name" value="DctP_fam"/>
</dbReference>
<sequence>MKSTFHLAGYQGGASILTAALTTLARRLDDSSVGTPHLLTDVTAIGESAASLFASVEKGERHIGYMASGYLSARVPELAVLDLPFSVQERATALAALDGDAGTMLRDAVARQSGFHVLAFWDNGFRHISNAVRPLRSPSDCEGLVIRTLDSALYRDALDAIGFKALTTDVKDLIRVVQDGTVQAQENPLTNLLSFDLWQHHPHVSLSGHFFGVLLLVCPSAWYARLNATQRDELQAAVNEATTQQRKAAAAQDATALERLRSLGVQVVMPASMDLAAMREATAAVRQRYLDRLPARLVQAYLNAEPLDHATP</sequence>
<keyword evidence="3" id="KW-1185">Reference proteome</keyword>